<dbReference type="Proteomes" id="UP001321473">
    <property type="component" value="Unassembled WGS sequence"/>
</dbReference>
<evidence type="ECO:0000313" key="2">
    <source>
        <dbReference type="Proteomes" id="UP001321473"/>
    </source>
</evidence>
<accession>A0AAQ4DR52</accession>
<proteinExistence type="predicted"/>
<keyword evidence="2" id="KW-1185">Reference proteome</keyword>
<dbReference type="EMBL" id="JARKHS020027914">
    <property type="protein sequence ID" value="KAK8764942.1"/>
    <property type="molecule type" value="Genomic_DNA"/>
</dbReference>
<comment type="caution">
    <text evidence="1">The sequence shown here is derived from an EMBL/GenBank/DDBJ whole genome shotgun (WGS) entry which is preliminary data.</text>
</comment>
<organism evidence="1 2">
    <name type="scientific">Amblyomma americanum</name>
    <name type="common">Lone star tick</name>
    <dbReference type="NCBI Taxonomy" id="6943"/>
    <lineage>
        <taxon>Eukaryota</taxon>
        <taxon>Metazoa</taxon>
        <taxon>Ecdysozoa</taxon>
        <taxon>Arthropoda</taxon>
        <taxon>Chelicerata</taxon>
        <taxon>Arachnida</taxon>
        <taxon>Acari</taxon>
        <taxon>Parasitiformes</taxon>
        <taxon>Ixodida</taxon>
        <taxon>Ixodoidea</taxon>
        <taxon>Ixodidae</taxon>
        <taxon>Amblyomminae</taxon>
        <taxon>Amblyomma</taxon>
    </lineage>
</organism>
<gene>
    <name evidence="1" type="ORF">V5799_032450</name>
</gene>
<reference evidence="1 2" key="1">
    <citation type="journal article" date="2023" name="Arcadia Sci">
        <title>De novo assembly of a long-read Amblyomma americanum tick genome.</title>
        <authorList>
            <person name="Chou S."/>
            <person name="Poskanzer K.E."/>
            <person name="Rollins M."/>
            <person name="Thuy-Boun P.S."/>
        </authorList>
    </citation>
    <scope>NUCLEOTIDE SEQUENCE [LARGE SCALE GENOMIC DNA]</scope>
    <source>
        <strain evidence="1">F_SG_1</strain>
        <tissue evidence="1">Salivary glands</tissue>
    </source>
</reference>
<dbReference type="AlphaFoldDB" id="A0AAQ4DR52"/>
<name>A0AAQ4DR52_AMBAM</name>
<sequence length="82" mass="9157">MDSSLMHAVWSHCRPSSKKRRLRVLARRSLVDAYVFASCAPELMQFRVMPISQTASKSPALQNPPRLQRVAIPVALLGLLSL</sequence>
<evidence type="ECO:0000313" key="1">
    <source>
        <dbReference type="EMBL" id="KAK8764942.1"/>
    </source>
</evidence>
<protein>
    <submittedName>
        <fullName evidence="1">Uncharacterized protein</fullName>
    </submittedName>
</protein>